<evidence type="ECO:0000259" key="8">
    <source>
        <dbReference type="PROSITE" id="PS50970"/>
    </source>
</evidence>
<name>A0A811KMF8_9BILA</name>
<dbReference type="InterPro" id="IPR017226">
    <property type="entry name" value="BHMT-like"/>
</dbReference>
<dbReference type="EMBL" id="CAJFDH010000003">
    <property type="protein sequence ID" value="CAD5216064.1"/>
    <property type="molecule type" value="Genomic_DNA"/>
</dbReference>
<evidence type="ECO:0000256" key="5">
    <source>
        <dbReference type="ARBA" id="ARBA00034478"/>
    </source>
</evidence>
<accession>A0A811KMF8</accession>
<dbReference type="EMBL" id="CAJFCW020000003">
    <property type="protein sequence ID" value="CAG9105246.1"/>
    <property type="molecule type" value="Genomic_DNA"/>
</dbReference>
<dbReference type="NCBIfam" id="NF007020">
    <property type="entry name" value="PRK09485.1"/>
    <property type="match status" value="1"/>
</dbReference>
<evidence type="ECO:0000313" key="9">
    <source>
        <dbReference type="EMBL" id="CAD5216064.1"/>
    </source>
</evidence>
<dbReference type="GO" id="GO:0008270">
    <property type="term" value="F:zinc ion binding"/>
    <property type="evidence" value="ECO:0007669"/>
    <property type="project" value="InterPro"/>
</dbReference>
<protein>
    <recommendedName>
        <fullName evidence="8">Hcy-binding domain-containing protein</fullName>
    </recommendedName>
</protein>
<dbReference type="InterPro" id="IPR051486">
    <property type="entry name" value="Hcy_S-methyltransferase"/>
</dbReference>
<keyword evidence="10" id="KW-1185">Reference proteome</keyword>
<proteinExistence type="predicted"/>
<keyword evidence="4 6" id="KW-0862">Zinc</keyword>
<keyword evidence="1 7" id="KW-0489">Methyltransferase</keyword>
<comment type="cofactor">
    <cofactor evidence="6">
        <name>Zn(2+)</name>
        <dbReference type="ChEBI" id="CHEBI:29105"/>
    </cofactor>
    <text evidence="6">Binds 1 zinc ion per subunit.</text>
</comment>
<dbReference type="PANTHER" id="PTHR46015">
    <property type="entry name" value="ZGC:172121"/>
    <property type="match status" value="1"/>
</dbReference>
<dbReference type="Proteomes" id="UP000614601">
    <property type="component" value="Unassembled WGS sequence"/>
</dbReference>
<dbReference type="GO" id="GO:0009086">
    <property type="term" value="P:methionine biosynthetic process"/>
    <property type="evidence" value="ECO:0007669"/>
    <property type="project" value="InterPro"/>
</dbReference>
<reference evidence="9" key="1">
    <citation type="submission" date="2020-09" db="EMBL/GenBank/DDBJ databases">
        <authorList>
            <person name="Kikuchi T."/>
        </authorList>
    </citation>
    <scope>NUCLEOTIDE SEQUENCE</scope>
    <source>
        <strain evidence="9">SH1</strain>
    </source>
</reference>
<dbReference type="SUPFAM" id="SSF82282">
    <property type="entry name" value="Homocysteine S-methyltransferase"/>
    <property type="match status" value="1"/>
</dbReference>
<evidence type="ECO:0000256" key="6">
    <source>
        <dbReference type="PIRSR" id="PIRSR037505-2"/>
    </source>
</evidence>
<feature type="binding site" evidence="6 7">
    <location>
        <position position="227"/>
    </location>
    <ligand>
        <name>Zn(2+)</name>
        <dbReference type="ChEBI" id="CHEBI:29105"/>
    </ligand>
</feature>
<dbReference type="OrthoDB" id="261426at2759"/>
<dbReference type="PIRSF" id="PIRSF037505">
    <property type="entry name" value="Betaine_HMT"/>
    <property type="match status" value="1"/>
</dbReference>
<evidence type="ECO:0000256" key="3">
    <source>
        <dbReference type="ARBA" id="ARBA00022723"/>
    </source>
</evidence>
<keyword evidence="3 6" id="KW-0479">Metal-binding</keyword>
<comment type="caution">
    <text evidence="9">The sequence shown here is derived from an EMBL/GenBank/DDBJ whole genome shotgun (WGS) entry which is preliminary data.</text>
</comment>
<sequence>MAGTNFDHFAQLDLTGPTKILDGGMGSLMEVLGYRPDEISWGSGANTTSPEVVEQAHTLFINAGSDVIITNTYQSNILRKIDDGNKEIAEDNTRDGVKCALAAAQNSGRDVKIIGSIGPFATYLCDGSEYTGAYLNEPGFDHNKIKENYRIHLEALRKYGVRSFVFETIPTAIEGKYACEVLEECKATGWVGATCKDGKHLANGDLFVDFVKNVANSANITAIGINCTSPKYIMDLLTVGREYCNGKPFVVYPNSGEYYDKEQSAFYGCTSIDLIVKQIREWSSLGAAVIGGCCRVTPDDIKGISLKLRE</sequence>
<dbReference type="PANTHER" id="PTHR46015:SF1">
    <property type="entry name" value="HOMOCYSTEINE S-METHYLTRANSFERASE-LIKE ISOFORM 1"/>
    <property type="match status" value="1"/>
</dbReference>
<evidence type="ECO:0000256" key="7">
    <source>
        <dbReference type="PROSITE-ProRule" id="PRU00333"/>
    </source>
</evidence>
<dbReference type="AlphaFoldDB" id="A0A811KMF8"/>
<evidence type="ECO:0000256" key="2">
    <source>
        <dbReference type="ARBA" id="ARBA00022679"/>
    </source>
</evidence>
<dbReference type="GO" id="GO:0008898">
    <property type="term" value="F:S-adenosylmethionine-homocysteine S-methyltransferase activity"/>
    <property type="evidence" value="ECO:0007669"/>
    <property type="project" value="TreeGrafter"/>
</dbReference>
<comment type="pathway">
    <text evidence="5">Amino-acid biosynthesis; L-methionine biosynthesis via de novo pathway.</text>
</comment>
<dbReference type="InterPro" id="IPR003726">
    <property type="entry name" value="HCY_dom"/>
</dbReference>
<evidence type="ECO:0000256" key="1">
    <source>
        <dbReference type="ARBA" id="ARBA00022603"/>
    </source>
</evidence>
<dbReference type="GO" id="GO:0032259">
    <property type="term" value="P:methylation"/>
    <property type="evidence" value="ECO:0007669"/>
    <property type="project" value="UniProtKB-KW"/>
</dbReference>
<dbReference type="Pfam" id="PF02574">
    <property type="entry name" value="S-methyl_trans"/>
    <property type="match status" value="1"/>
</dbReference>
<keyword evidence="2 7" id="KW-0808">Transferase</keyword>
<dbReference type="GO" id="GO:0033528">
    <property type="term" value="P:S-methylmethionine cycle"/>
    <property type="evidence" value="ECO:0007669"/>
    <property type="project" value="TreeGrafter"/>
</dbReference>
<feature type="binding site" evidence="7">
    <location>
        <position position="293"/>
    </location>
    <ligand>
        <name>Zn(2+)</name>
        <dbReference type="ChEBI" id="CHEBI:29105"/>
    </ligand>
</feature>
<dbReference type="UniPathway" id="UPA00051">
    <property type="reaction ID" value="UER00083"/>
</dbReference>
<dbReference type="PROSITE" id="PS50970">
    <property type="entry name" value="HCY"/>
    <property type="match status" value="1"/>
</dbReference>
<gene>
    <name evidence="9" type="ORF">BOKJ2_LOCUS6406</name>
</gene>
<dbReference type="InterPro" id="IPR036589">
    <property type="entry name" value="HCY_dom_sf"/>
</dbReference>
<evidence type="ECO:0000256" key="4">
    <source>
        <dbReference type="ARBA" id="ARBA00022833"/>
    </source>
</evidence>
<feature type="domain" description="Hcy-binding" evidence="8">
    <location>
        <begin position="7"/>
        <end position="308"/>
    </location>
</feature>
<feature type="binding site" evidence="7">
    <location>
        <position position="294"/>
    </location>
    <ligand>
        <name>Zn(2+)</name>
        <dbReference type="ChEBI" id="CHEBI:29105"/>
    </ligand>
</feature>
<dbReference type="Gene3D" id="3.20.20.330">
    <property type="entry name" value="Homocysteine-binding-like domain"/>
    <property type="match status" value="1"/>
</dbReference>
<evidence type="ECO:0000313" key="10">
    <source>
        <dbReference type="Proteomes" id="UP000614601"/>
    </source>
</evidence>
<organism evidence="9 10">
    <name type="scientific">Bursaphelenchus okinawaensis</name>
    <dbReference type="NCBI Taxonomy" id="465554"/>
    <lineage>
        <taxon>Eukaryota</taxon>
        <taxon>Metazoa</taxon>
        <taxon>Ecdysozoa</taxon>
        <taxon>Nematoda</taxon>
        <taxon>Chromadorea</taxon>
        <taxon>Rhabditida</taxon>
        <taxon>Tylenchina</taxon>
        <taxon>Tylenchomorpha</taxon>
        <taxon>Aphelenchoidea</taxon>
        <taxon>Aphelenchoididae</taxon>
        <taxon>Bursaphelenchus</taxon>
    </lineage>
</organism>
<dbReference type="Proteomes" id="UP000783686">
    <property type="component" value="Unassembled WGS sequence"/>
</dbReference>